<protein>
    <submittedName>
        <fullName evidence="7">ABC transporter permease</fullName>
    </submittedName>
</protein>
<proteinExistence type="predicted"/>
<keyword evidence="3 6" id="KW-0812">Transmembrane</keyword>
<evidence type="ECO:0000313" key="7">
    <source>
        <dbReference type="EMBL" id="TFY92262.1"/>
    </source>
</evidence>
<evidence type="ECO:0000256" key="5">
    <source>
        <dbReference type="ARBA" id="ARBA00023136"/>
    </source>
</evidence>
<dbReference type="OrthoDB" id="9794512at2"/>
<organism evidence="7 8">
    <name type="scientific">Pseudomonas nabeulensis</name>
    <dbReference type="NCBI Taxonomy" id="2293833"/>
    <lineage>
        <taxon>Bacteria</taxon>
        <taxon>Pseudomonadati</taxon>
        <taxon>Pseudomonadota</taxon>
        <taxon>Gammaproteobacteria</taxon>
        <taxon>Pseudomonadales</taxon>
        <taxon>Pseudomonadaceae</taxon>
        <taxon>Pseudomonas</taxon>
    </lineage>
</organism>
<keyword evidence="2" id="KW-1003">Cell membrane</keyword>
<feature type="transmembrane region" description="Helical" evidence="6">
    <location>
        <begin position="161"/>
        <end position="181"/>
    </location>
</feature>
<keyword evidence="5 6" id="KW-0472">Membrane</keyword>
<name>A0A4Z0AZM8_9PSED</name>
<reference evidence="7 8" key="1">
    <citation type="journal article" date="2019" name="Syst. Appl. Microbiol.">
        <title>New species of pathogenic Pseudomonas isolated from citrus in Tunisia: Proposal of Pseudomonas kairouanensis sp. nov. and Pseudomonas nabeulensis sp. nov.</title>
        <authorList>
            <person name="Oueslati M."/>
            <person name="Mulet M."/>
            <person name="Gomila M."/>
            <person name="Berge O."/>
            <person name="Hajlaoui M.R."/>
            <person name="Lalucat J."/>
            <person name="Sadfi-Zouaoui N."/>
            <person name="Garcia-Valdes E."/>
        </authorList>
    </citation>
    <scope>NUCLEOTIDE SEQUENCE [LARGE SCALE GENOMIC DNA]</scope>
    <source>
        <strain evidence="7 8">E10B</strain>
    </source>
</reference>
<dbReference type="PANTHER" id="PTHR30294:SF29">
    <property type="entry name" value="MULTIDRUG ABC TRANSPORTER PERMEASE YBHS-RELATED"/>
    <property type="match status" value="1"/>
</dbReference>
<keyword evidence="4 6" id="KW-1133">Transmembrane helix</keyword>
<dbReference type="InterPro" id="IPR025699">
    <property type="entry name" value="ABC2_memb-like"/>
</dbReference>
<keyword evidence="8" id="KW-1185">Reference proteome</keyword>
<comment type="caution">
    <text evidence="7">The sequence shown here is derived from an EMBL/GenBank/DDBJ whole genome shotgun (WGS) entry which is preliminary data.</text>
</comment>
<comment type="subcellular location">
    <subcellularLocation>
        <location evidence="1">Cell membrane</location>
        <topology evidence="1">Multi-pass membrane protein</topology>
    </subcellularLocation>
</comment>
<dbReference type="AlphaFoldDB" id="A0A4Z0AZM8"/>
<dbReference type="EMBL" id="QUZT01000032">
    <property type="protein sequence ID" value="TFY92262.1"/>
    <property type="molecule type" value="Genomic_DNA"/>
</dbReference>
<feature type="transmembrane region" description="Helical" evidence="6">
    <location>
        <begin position="12"/>
        <end position="36"/>
    </location>
</feature>
<dbReference type="RefSeq" id="WP_135309355.1">
    <property type="nucleotide sequence ID" value="NZ_QUZT01000032.1"/>
</dbReference>
<dbReference type="PANTHER" id="PTHR30294">
    <property type="entry name" value="MEMBRANE COMPONENT OF ABC TRANSPORTER YHHJ-RELATED"/>
    <property type="match status" value="1"/>
</dbReference>
<evidence type="ECO:0000256" key="4">
    <source>
        <dbReference type="ARBA" id="ARBA00022989"/>
    </source>
</evidence>
<feature type="transmembrane region" description="Helical" evidence="6">
    <location>
        <begin position="132"/>
        <end position="154"/>
    </location>
</feature>
<evidence type="ECO:0000313" key="8">
    <source>
        <dbReference type="Proteomes" id="UP000297734"/>
    </source>
</evidence>
<accession>A0A4Z0AZM8</accession>
<dbReference type="Proteomes" id="UP000297734">
    <property type="component" value="Unassembled WGS sequence"/>
</dbReference>
<feature type="transmembrane region" description="Helical" evidence="6">
    <location>
        <begin position="95"/>
        <end position="120"/>
    </location>
</feature>
<evidence type="ECO:0000256" key="6">
    <source>
        <dbReference type="SAM" id="Phobius"/>
    </source>
</evidence>
<evidence type="ECO:0000256" key="2">
    <source>
        <dbReference type="ARBA" id="ARBA00022475"/>
    </source>
</evidence>
<dbReference type="InterPro" id="IPR051449">
    <property type="entry name" value="ABC-2_transporter_component"/>
</dbReference>
<feature type="transmembrane region" description="Helical" evidence="6">
    <location>
        <begin position="219"/>
        <end position="238"/>
    </location>
</feature>
<sequence length="241" mass="26335">MKLLPIILKRQLVSYAYAPATYLSVALSLGLSTALGLHINPWLEQDSGDLQVFFQLHPWLYLLLTPALATQLWSDESDAGFLELVKILPITTAELVIGKFMAAWIVSGTALILMFPLILVANYLGDADNGVIASQFIASWLLAGSYMSCACLICTFARQRAVIFSLTLFLLLAASGLSSVLDALEHQAPIWAIDSLTSLSPLSRFNAIDNGKFTLSDSLYFISMILACLTATIVRLNYKHS</sequence>
<evidence type="ECO:0000256" key="3">
    <source>
        <dbReference type="ARBA" id="ARBA00022692"/>
    </source>
</evidence>
<gene>
    <name evidence="7" type="ORF">DYL61_17465</name>
</gene>
<evidence type="ECO:0000256" key="1">
    <source>
        <dbReference type="ARBA" id="ARBA00004651"/>
    </source>
</evidence>
<dbReference type="Pfam" id="PF13346">
    <property type="entry name" value="ABC2_membrane_5"/>
    <property type="match status" value="1"/>
</dbReference>
<dbReference type="GO" id="GO:0005886">
    <property type="term" value="C:plasma membrane"/>
    <property type="evidence" value="ECO:0007669"/>
    <property type="project" value="UniProtKB-SubCell"/>
</dbReference>